<keyword evidence="5" id="KW-0862">Zinc</keyword>
<evidence type="ECO:0000256" key="6">
    <source>
        <dbReference type="ARBA" id="ARBA00023049"/>
    </source>
</evidence>
<dbReference type="Gene3D" id="3.30.2010.10">
    <property type="entry name" value="Metalloproteases ('zincins'), catalytic domain"/>
    <property type="match status" value="1"/>
</dbReference>
<gene>
    <name evidence="9" type="ORF">BSZ36_15420</name>
</gene>
<dbReference type="InParanoid" id="A0A259U2M3"/>
<dbReference type="Proteomes" id="UP000216446">
    <property type="component" value="Unassembled WGS sequence"/>
</dbReference>
<dbReference type="PANTHER" id="PTHR22726:SF24">
    <property type="entry name" value="M48 FAMILY METALLOPEPTIDASE"/>
    <property type="match status" value="1"/>
</dbReference>
<protein>
    <recommendedName>
        <fullName evidence="8">Peptidase M48 domain-containing protein</fullName>
    </recommendedName>
</protein>
<dbReference type="FunCoup" id="A0A259U2M3">
    <property type="interactions" value="106"/>
</dbReference>
<name>A0A259U2M3_9BACT</name>
<dbReference type="Gene3D" id="3.40.1000.10">
    <property type="entry name" value="Mog1/PsbP, alpha/beta/alpha sandwich"/>
    <property type="match status" value="1"/>
</dbReference>
<feature type="chain" id="PRO_5012604760" description="Peptidase M48 domain-containing protein" evidence="7">
    <location>
        <begin position="26"/>
        <end position="505"/>
    </location>
</feature>
<evidence type="ECO:0000256" key="2">
    <source>
        <dbReference type="ARBA" id="ARBA00022670"/>
    </source>
</evidence>
<evidence type="ECO:0000259" key="8">
    <source>
        <dbReference type="Pfam" id="PF01435"/>
    </source>
</evidence>
<evidence type="ECO:0000256" key="7">
    <source>
        <dbReference type="SAM" id="SignalP"/>
    </source>
</evidence>
<keyword evidence="6" id="KW-0482">Metalloprotease</keyword>
<keyword evidence="4" id="KW-0378">Hydrolase</keyword>
<keyword evidence="3" id="KW-0479">Metal-binding</keyword>
<dbReference type="InterPro" id="IPR001915">
    <property type="entry name" value="Peptidase_M48"/>
</dbReference>
<feature type="domain" description="Peptidase M48" evidence="8">
    <location>
        <begin position="99"/>
        <end position="272"/>
    </location>
</feature>
<keyword evidence="2" id="KW-0645">Protease</keyword>
<comment type="cofactor">
    <cofactor evidence="1">
        <name>Zn(2+)</name>
        <dbReference type="ChEBI" id="CHEBI:29105"/>
    </cofactor>
</comment>
<dbReference type="RefSeq" id="WP_094550513.1">
    <property type="nucleotide sequence ID" value="NZ_MQWB01000001.1"/>
</dbReference>
<evidence type="ECO:0000256" key="3">
    <source>
        <dbReference type="ARBA" id="ARBA00022723"/>
    </source>
</evidence>
<comment type="caution">
    <text evidence="9">The sequence shown here is derived from an EMBL/GenBank/DDBJ whole genome shotgun (WGS) entry which is preliminary data.</text>
</comment>
<dbReference type="AlphaFoldDB" id="A0A259U2M3"/>
<dbReference type="OrthoDB" id="9810445at2"/>
<dbReference type="PANTHER" id="PTHR22726">
    <property type="entry name" value="METALLOENDOPEPTIDASE OMA1"/>
    <property type="match status" value="1"/>
</dbReference>
<dbReference type="PROSITE" id="PS51257">
    <property type="entry name" value="PROKAR_LIPOPROTEIN"/>
    <property type="match status" value="1"/>
</dbReference>
<reference evidence="9 10" key="1">
    <citation type="submission" date="2016-11" db="EMBL/GenBank/DDBJ databases">
        <title>Study of marine rhodopsin-containing bacteria.</title>
        <authorList>
            <person name="Yoshizawa S."/>
            <person name="Kumagai Y."/>
            <person name="Kogure K."/>
        </authorList>
    </citation>
    <scope>NUCLEOTIDE SEQUENCE [LARGE SCALE GENOMIC DNA]</scope>
    <source>
        <strain evidence="9 10">SG-29</strain>
    </source>
</reference>
<dbReference type="GO" id="GO:0004222">
    <property type="term" value="F:metalloendopeptidase activity"/>
    <property type="evidence" value="ECO:0007669"/>
    <property type="project" value="InterPro"/>
</dbReference>
<accession>A0A259U2M3</accession>
<dbReference type="GO" id="GO:0051603">
    <property type="term" value="P:proteolysis involved in protein catabolic process"/>
    <property type="evidence" value="ECO:0007669"/>
    <property type="project" value="TreeGrafter"/>
</dbReference>
<keyword evidence="7" id="KW-0732">Signal</keyword>
<dbReference type="EMBL" id="MQWB01000001">
    <property type="protein sequence ID" value="OZC04249.1"/>
    <property type="molecule type" value="Genomic_DNA"/>
</dbReference>
<organism evidence="9 10">
    <name type="scientific">Rubricoccus marinus</name>
    <dbReference type="NCBI Taxonomy" id="716817"/>
    <lineage>
        <taxon>Bacteria</taxon>
        <taxon>Pseudomonadati</taxon>
        <taxon>Rhodothermota</taxon>
        <taxon>Rhodothermia</taxon>
        <taxon>Rhodothermales</taxon>
        <taxon>Rubricoccaceae</taxon>
        <taxon>Rubricoccus</taxon>
    </lineage>
</organism>
<evidence type="ECO:0000313" key="9">
    <source>
        <dbReference type="EMBL" id="OZC04249.1"/>
    </source>
</evidence>
<sequence>MIFLSRWRQRLPFLVVFLVLSGCGAQNVNLVTGESQRGAYSWTQQVQLGGQADQQIVAQYGLTTNAGVADYVDELGNVVLSNAFDAIERAAASGEVQLDRAAFSEIRQTPFTFRVLDSPVVNAFALPGGYVYVTRGLMAHLDNEAQLAMVLGHEIGHVVAQHSSRQAFKAQLGQLGVVGAAIGGAVLGGGDLAQGILEYGSQGAQLLFLKYGRDAEREADEAGVAYSEFSGYDAAQAADFFRSLGRIQEAGGGALPSFLSTHPDPSEREQTIPQLASLYEGTMVNASEYLAEIEGMVLGENPREGFVENGVFYHPELAFRFTVPNGWQVSNTRQAVLIGEPNGRAILQLSLASQSSAAQAAQELRGQQGISVTGQENYSANGNPAVLLEGQAAQQTGSISFLASYIEYGGNVYEILGYTNQQGYQTYAPEFSRTMRSFQRLSDSQYLNRQPVRLDVVTVNRSAPFSSFLNGRADVPGLTPEGLAILNQVGLSETIPSGTQLKLPR</sequence>
<dbReference type="Pfam" id="PF01435">
    <property type="entry name" value="Peptidase_M48"/>
    <property type="match status" value="1"/>
</dbReference>
<evidence type="ECO:0000256" key="1">
    <source>
        <dbReference type="ARBA" id="ARBA00001947"/>
    </source>
</evidence>
<evidence type="ECO:0000256" key="4">
    <source>
        <dbReference type="ARBA" id="ARBA00022801"/>
    </source>
</evidence>
<proteinExistence type="predicted"/>
<keyword evidence="10" id="KW-1185">Reference proteome</keyword>
<evidence type="ECO:0000256" key="5">
    <source>
        <dbReference type="ARBA" id="ARBA00022833"/>
    </source>
</evidence>
<dbReference type="InterPro" id="IPR051156">
    <property type="entry name" value="Mito/Outer_Membr_Metalloprot"/>
</dbReference>
<dbReference type="GO" id="GO:0046872">
    <property type="term" value="F:metal ion binding"/>
    <property type="evidence" value="ECO:0007669"/>
    <property type="project" value="UniProtKB-KW"/>
</dbReference>
<dbReference type="GO" id="GO:0016020">
    <property type="term" value="C:membrane"/>
    <property type="evidence" value="ECO:0007669"/>
    <property type="project" value="TreeGrafter"/>
</dbReference>
<evidence type="ECO:0000313" key="10">
    <source>
        <dbReference type="Proteomes" id="UP000216446"/>
    </source>
</evidence>
<feature type="signal peptide" evidence="7">
    <location>
        <begin position="1"/>
        <end position="25"/>
    </location>
</feature>